<feature type="non-terminal residue" evidence="2">
    <location>
        <position position="140"/>
    </location>
</feature>
<accession>A0A392RFI9</accession>
<organism evidence="2 3">
    <name type="scientific">Trifolium medium</name>
    <dbReference type="NCBI Taxonomy" id="97028"/>
    <lineage>
        <taxon>Eukaryota</taxon>
        <taxon>Viridiplantae</taxon>
        <taxon>Streptophyta</taxon>
        <taxon>Embryophyta</taxon>
        <taxon>Tracheophyta</taxon>
        <taxon>Spermatophyta</taxon>
        <taxon>Magnoliopsida</taxon>
        <taxon>eudicotyledons</taxon>
        <taxon>Gunneridae</taxon>
        <taxon>Pentapetalae</taxon>
        <taxon>rosids</taxon>
        <taxon>fabids</taxon>
        <taxon>Fabales</taxon>
        <taxon>Fabaceae</taxon>
        <taxon>Papilionoideae</taxon>
        <taxon>50 kb inversion clade</taxon>
        <taxon>NPAAA clade</taxon>
        <taxon>Hologalegina</taxon>
        <taxon>IRL clade</taxon>
        <taxon>Trifolieae</taxon>
        <taxon>Trifolium</taxon>
    </lineage>
</organism>
<protein>
    <recommendedName>
        <fullName evidence="4">Gag-pol polyprotein</fullName>
    </recommendedName>
</protein>
<dbReference type="EMBL" id="LXQA010215240">
    <property type="protein sequence ID" value="MCI34596.1"/>
    <property type="molecule type" value="Genomic_DNA"/>
</dbReference>
<dbReference type="AlphaFoldDB" id="A0A392RFI9"/>
<evidence type="ECO:0000313" key="2">
    <source>
        <dbReference type="EMBL" id="MCI34596.1"/>
    </source>
</evidence>
<proteinExistence type="predicted"/>
<keyword evidence="3" id="KW-1185">Reference proteome</keyword>
<feature type="region of interest" description="Disordered" evidence="1">
    <location>
        <begin position="33"/>
        <end position="72"/>
    </location>
</feature>
<dbReference type="Proteomes" id="UP000265520">
    <property type="component" value="Unassembled WGS sequence"/>
</dbReference>
<comment type="caution">
    <text evidence="2">The sequence shown here is derived from an EMBL/GenBank/DDBJ whole genome shotgun (WGS) entry which is preliminary data.</text>
</comment>
<name>A0A392RFI9_9FABA</name>
<evidence type="ECO:0008006" key="4">
    <source>
        <dbReference type="Google" id="ProtNLM"/>
    </source>
</evidence>
<feature type="compositionally biased region" description="Basic and acidic residues" evidence="1">
    <location>
        <begin position="33"/>
        <end position="54"/>
    </location>
</feature>
<sequence>RNDTKFKEKLGLKEPRDMQDLLSRAQNYINYEEKMLGEKPEKAKIPPKKDERARKERGRRTPRVGYHEYTPLNTPREKILQECINAEFVDAGIHPPKELRESPRTDKSKFCKYHRSVGHETEDCIQIKDVIEDLIKQGKL</sequence>
<evidence type="ECO:0000313" key="3">
    <source>
        <dbReference type="Proteomes" id="UP000265520"/>
    </source>
</evidence>
<reference evidence="2 3" key="1">
    <citation type="journal article" date="2018" name="Front. Plant Sci.">
        <title>Red Clover (Trifolium pratense) and Zigzag Clover (T. medium) - A Picture of Genomic Similarities and Differences.</title>
        <authorList>
            <person name="Dluhosova J."/>
            <person name="Istvanek J."/>
            <person name="Nedelnik J."/>
            <person name="Repkova J."/>
        </authorList>
    </citation>
    <scope>NUCLEOTIDE SEQUENCE [LARGE SCALE GENOMIC DNA]</scope>
    <source>
        <strain evidence="3">cv. 10/8</strain>
        <tissue evidence="2">Leaf</tissue>
    </source>
</reference>
<feature type="non-terminal residue" evidence="2">
    <location>
        <position position="1"/>
    </location>
</feature>
<evidence type="ECO:0000256" key="1">
    <source>
        <dbReference type="SAM" id="MobiDB-lite"/>
    </source>
</evidence>